<dbReference type="PANTHER" id="PTHR43003">
    <property type="entry name" value="DNA-3-METHYLADENINE GLYCOSYLASE"/>
    <property type="match status" value="1"/>
</dbReference>
<organism evidence="3 4">
    <name type="scientific">Skermania pinensis</name>
    <dbReference type="NCBI Taxonomy" id="39122"/>
    <lineage>
        <taxon>Bacteria</taxon>
        <taxon>Bacillati</taxon>
        <taxon>Actinomycetota</taxon>
        <taxon>Actinomycetes</taxon>
        <taxon>Mycobacteriales</taxon>
        <taxon>Gordoniaceae</taxon>
        <taxon>Skermania</taxon>
    </lineage>
</organism>
<dbReference type="Gene3D" id="1.10.340.30">
    <property type="entry name" value="Hypothetical protein, domain 2"/>
    <property type="match status" value="1"/>
</dbReference>
<name>A0ABX8SDT1_9ACTN</name>
<evidence type="ECO:0000313" key="3">
    <source>
        <dbReference type="EMBL" id="QXQ16049.1"/>
    </source>
</evidence>
<dbReference type="PANTHER" id="PTHR43003:SF6">
    <property type="entry name" value="DNA GLYCOSYLASE"/>
    <property type="match status" value="1"/>
</dbReference>
<keyword evidence="4" id="KW-1185">Reference proteome</keyword>
<keyword evidence="2" id="KW-0234">DNA repair</keyword>
<dbReference type="InterPro" id="IPR011257">
    <property type="entry name" value="DNA_glycosylase"/>
</dbReference>
<dbReference type="InterPro" id="IPR051912">
    <property type="entry name" value="Alkylbase_DNA_Glycosylase/TA"/>
</dbReference>
<dbReference type="SUPFAM" id="SSF48150">
    <property type="entry name" value="DNA-glycosylase"/>
    <property type="match status" value="1"/>
</dbReference>
<dbReference type="Proteomes" id="UP000887023">
    <property type="component" value="Chromosome"/>
</dbReference>
<dbReference type="EMBL" id="CP079105">
    <property type="protein sequence ID" value="QXQ16049.1"/>
    <property type="molecule type" value="Genomic_DNA"/>
</dbReference>
<gene>
    <name evidence="3" type="ORF">KV203_18265</name>
</gene>
<proteinExistence type="predicted"/>
<evidence type="ECO:0000256" key="2">
    <source>
        <dbReference type="ARBA" id="ARBA00023204"/>
    </source>
</evidence>
<evidence type="ECO:0000256" key="1">
    <source>
        <dbReference type="ARBA" id="ARBA00022763"/>
    </source>
</evidence>
<protein>
    <submittedName>
        <fullName evidence="3">DNA-3-methyladenine glycosylase 2 family protein</fullName>
    </submittedName>
</protein>
<accession>A0ABX8SDT1</accession>
<keyword evidence="1" id="KW-0227">DNA damage</keyword>
<reference evidence="3" key="1">
    <citation type="submission" date="2021-07" db="EMBL/GenBank/DDBJ databases">
        <title>Candidatus Kaistella beijingensis sp. nov. isolated from a municipal wastewater treatment plant is involved in sludge foaming.</title>
        <authorList>
            <person name="Song Y."/>
            <person name="Liu S.-J."/>
        </authorList>
    </citation>
    <scope>NUCLEOTIDE SEQUENCE</scope>
    <source>
        <strain evidence="3">DSM 43998</strain>
    </source>
</reference>
<sequence>MRAPVPVDLATTLWPLQRGTGDPCHIGTPDGAIWRASRVRTGPVSYRLTQRARDEIGCRAWGPGAEEFVETLPELFCLDEDLSGFAPTEPKVADAHRRFPGLRMLRTGRVFETLVPTILEQKVHGIAARRSWRLLVRRYGEPAPGPVPPGLTVPPAAAAWRMVPSWVFHQAGVGPERSRAIVAAARVADRFDQPGCPPSEIQRRLSAVPGIGPWTVAEVSQRALGDADAVSVGDFHLAAMIGWTLAGRPFDDGEMLQHLAPLRPHRYRAIRLLVVGGHAVKPKFGPRTAVTDHSWH</sequence>
<evidence type="ECO:0000313" key="4">
    <source>
        <dbReference type="Proteomes" id="UP000887023"/>
    </source>
</evidence>